<evidence type="ECO:0000256" key="2">
    <source>
        <dbReference type="ARBA" id="ARBA00022963"/>
    </source>
</evidence>
<feature type="chain" id="PRO_5035252202" evidence="4">
    <location>
        <begin position="30"/>
        <end position="381"/>
    </location>
</feature>
<dbReference type="PANTHER" id="PTHR10272">
    <property type="entry name" value="PLATELET-ACTIVATING FACTOR ACETYLHYDROLASE"/>
    <property type="match status" value="1"/>
</dbReference>
<evidence type="ECO:0000313" key="6">
    <source>
        <dbReference type="Proteomes" id="UP000642748"/>
    </source>
</evidence>
<dbReference type="InterPro" id="IPR006311">
    <property type="entry name" value="TAT_signal"/>
</dbReference>
<dbReference type="GO" id="GO:0016042">
    <property type="term" value="P:lipid catabolic process"/>
    <property type="evidence" value="ECO:0007669"/>
    <property type="project" value="UniProtKB-KW"/>
</dbReference>
<gene>
    <name evidence="5" type="ORF">Raf01_77570</name>
</gene>
<keyword evidence="3" id="KW-0443">Lipid metabolism</keyword>
<keyword evidence="4" id="KW-0732">Signal</keyword>
<keyword evidence="1" id="KW-0378">Hydrolase</keyword>
<dbReference type="AlphaFoldDB" id="A0A8J3VUT3"/>
<dbReference type="Gene3D" id="3.40.50.1820">
    <property type="entry name" value="alpha/beta hydrolase"/>
    <property type="match status" value="1"/>
</dbReference>
<dbReference type="GO" id="GO:0003847">
    <property type="term" value="F:1-alkyl-2-acetylglycerophosphocholine esterase activity"/>
    <property type="evidence" value="ECO:0007669"/>
    <property type="project" value="TreeGrafter"/>
</dbReference>
<sequence length="381" mass="41275">MHLVPRRRVLGAALAIATGLTMLPQPASAATTVVLSLPAPTGPHHVGATVLDLKDTSRADPWVPTDPTRELMVTMWYPTNVNHGTTIRYETPAESEGYITGKHLEDYLSPDSFSEVSTHAYLNAPPAGQPHSLPLIVLSPGYTSQRSSLTSLAEDLASHGYVVAAIDHTYETYAIQFSDGRIATCATCAIDDEDTFFPKLFQVHAADVSFVLNELTGAHPAWSGSRLIDATRIGMAGHSAGGAAALSTMLADPRIDAGVDMDGTTYDQLPDSGLSRPFMFLGTQAEHSPGQDSTWDHDFSRLTGWRRWITVAGTVHNSFTDYDAFADEIGLDLGATITGLRSIEITRRYTLAMFDRHLRHIPQHLLDSASSCYPEVTIVAK</sequence>
<feature type="signal peptide" evidence="4">
    <location>
        <begin position="1"/>
        <end position="29"/>
    </location>
</feature>
<proteinExistence type="predicted"/>
<dbReference type="SUPFAM" id="SSF53474">
    <property type="entry name" value="alpha/beta-Hydrolases"/>
    <property type="match status" value="1"/>
</dbReference>
<name>A0A8J3VUT3_9ACTN</name>
<keyword evidence="6" id="KW-1185">Reference proteome</keyword>
<reference evidence="5" key="1">
    <citation type="submission" date="2021-01" db="EMBL/GenBank/DDBJ databases">
        <title>Whole genome shotgun sequence of Rugosimonospora africana NBRC 104875.</title>
        <authorList>
            <person name="Komaki H."/>
            <person name="Tamura T."/>
        </authorList>
    </citation>
    <scope>NUCLEOTIDE SEQUENCE</scope>
    <source>
        <strain evidence="5">NBRC 104875</strain>
    </source>
</reference>
<evidence type="ECO:0000256" key="1">
    <source>
        <dbReference type="ARBA" id="ARBA00022801"/>
    </source>
</evidence>
<keyword evidence="2" id="KW-0442">Lipid degradation</keyword>
<dbReference type="Pfam" id="PF03403">
    <property type="entry name" value="PAF-AH_p_II"/>
    <property type="match status" value="2"/>
</dbReference>
<dbReference type="PROSITE" id="PS51318">
    <property type="entry name" value="TAT"/>
    <property type="match status" value="1"/>
</dbReference>
<comment type="caution">
    <text evidence="5">The sequence shown here is derived from an EMBL/GenBank/DDBJ whole genome shotgun (WGS) entry which is preliminary data.</text>
</comment>
<evidence type="ECO:0000256" key="4">
    <source>
        <dbReference type="SAM" id="SignalP"/>
    </source>
</evidence>
<dbReference type="EMBL" id="BONZ01000082">
    <property type="protein sequence ID" value="GIH19585.1"/>
    <property type="molecule type" value="Genomic_DNA"/>
</dbReference>
<evidence type="ECO:0000256" key="3">
    <source>
        <dbReference type="ARBA" id="ARBA00023098"/>
    </source>
</evidence>
<protein>
    <submittedName>
        <fullName evidence="5">Esterase</fullName>
    </submittedName>
</protein>
<dbReference type="Proteomes" id="UP000642748">
    <property type="component" value="Unassembled WGS sequence"/>
</dbReference>
<organism evidence="5 6">
    <name type="scientific">Rugosimonospora africana</name>
    <dbReference type="NCBI Taxonomy" id="556532"/>
    <lineage>
        <taxon>Bacteria</taxon>
        <taxon>Bacillati</taxon>
        <taxon>Actinomycetota</taxon>
        <taxon>Actinomycetes</taxon>
        <taxon>Micromonosporales</taxon>
        <taxon>Micromonosporaceae</taxon>
        <taxon>Rugosimonospora</taxon>
    </lineage>
</organism>
<dbReference type="InterPro" id="IPR029058">
    <property type="entry name" value="AB_hydrolase_fold"/>
</dbReference>
<evidence type="ECO:0000313" key="5">
    <source>
        <dbReference type="EMBL" id="GIH19585.1"/>
    </source>
</evidence>
<dbReference type="PANTHER" id="PTHR10272:SF0">
    <property type="entry name" value="PLATELET-ACTIVATING FACTOR ACETYLHYDROLASE"/>
    <property type="match status" value="1"/>
</dbReference>
<accession>A0A8J3VUT3</accession>